<reference evidence="1 2" key="1">
    <citation type="submission" date="2022-11" db="EMBL/GenBank/DDBJ databases">
        <title>Deinococcus ZS9-10, Low Temperature and Draught-tolerating, UV-resistant Bacteria from Continental Antarctica.</title>
        <authorList>
            <person name="Cheng L."/>
        </authorList>
    </citation>
    <scope>NUCLEOTIDE SEQUENCE [LARGE SCALE GENOMIC DNA]</scope>
    <source>
        <strain evidence="1 2">ZS9-10</strain>
    </source>
</reference>
<keyword evidence="2" id="KW-1185">Reference proteome</keyword>
<evidence type="ECO:0000313" key="2">
    <source>
        <dbReference type="Proteomes" id="UP001276150"/>
    </source>
</evidence>
<comment type="caution">
    <text evidence="1">The sequence shown here is derived from an EMBL/GenBank/DDBJ whole genome shotgun (WGS) entry which is preliminary data.</text>
</comment>
<name>A0ABU4DQQ5_9DEIO</name>
<dbReference type="Proteomes" id="UP001276150">
    <property type="component" value="Unassembled WGS sequence"/>
</dbReference>
<dbReference type="InterPro" id="IPR007922">
    <property type="entry name" value="DciA-like"/>
</dbReference>
<organism evidence="1 2">
    <name type="scientific">Deinococcus arenicola</name>
    <dbReference type="NCBI Taxonomy" id="2994950"/>
    <lineage>
        <taxon>Bacteria</taxon>
        <taxon>Thermotogati</taxon>
        <taxon>Deinococcota</taxon>
        <taxon>Deinococci</taxon>
        <taxon>Deinococcales</taxon>
        <taxon>Deinococcaceae</taxon>
        <taxon>Deinococcus</taxon>
    </lineage>
</organism>
<accession>A0ABU4DQQ5</accession>
<evidence type="ECO:0000313" key="1">
    <source>
        <dbReference type="EMBL" id="MDV6374745.1"/>
    </source>
</evidence>
<gene>
    <name evidence="1" type="ORF">ORD21_09115</name>
</gene>
<proteinExistence type="predicted"/>
<dbReference type="EMBL" id="JAPMIV010000013">
    <property type="protein sequence ID" value="MDV6374745.1"/>
    <property type="molecule type" value="Genomic_DNA"/>
</dbReference>
<dbReference type="PANTHER" id="PTHR36456">
    <property type="entry name" value="UPF0232 PROTEIN SCO3875"/>
    <property type="match status" value="1"/>
</dbReference>
<dbReference type="RefSeq" id="WP_317640064.1">
    <property type="nucleotide sequence ID" value="NZ_JAPMIV010000013.1"/>
</dbReference>
<dbReference type="PANTHER" id="PTHR36456:SF1">
    <property type="entry name" value="UPF0232 PROTEIN SCO3875"/>
    <property type="match status" value="1"/>
</dbReference>
<dbReference type="Pfam" id="PF05258">
    <property type="entry name" value="DciA"/>
    <property type="match status" value="1"/>
</dbReference>
<sequence>MAWDRYNADRYNRGRRLSGPRGLGELMGATLGKARIAKGIGKARAILRWPEAVGPDISRITRPRTQQGSVLFVDVRDSAAAHHLSMQRHHFLKALNALIPDAPLTDIRFSVGSVREPVMVPAPPPLPAPDRARARELVQNVGDALRPAALRAAEAITRSRKWREEQGWRPCPVCGEASQEQPCRACALTLDDPNVRRAGRALLQQPEHLTALADTLGDSGANAARYLAMRRLEEQLDLLALECVRSGQAVAHQDTDAPPTHGYREFLTQQAGVYLSLYLRRPRAELKRSDRALLPERARNVLNAGR</sequence>
<protein>
    <submittedName>
        <fullName evidence="1">DciA family protein</fullName>
    </submittedName>
</protein>